<keyword evidence="3" id="KW-1185">Reference proteome</keyword>
<proteinExistence type="predicted"/>
<dbReference type="EMBL" id="JAWZYT010001075">
    <property type="protein sequence ID" value="KAK4315837.1"/>
    <property type="molecule type" value="Genomic_DNA"/>
</dbReference>
<accession>A0AAE1PZU5</accession>
<sequence length="78" mass="9037">MVVGGSERRGGWIGGGREEVRGEVGGVGEGERWCFRMEARAREYRDTRREEKTVRKEEEKGGLRGERVQRGKKEREKE</sequence>
<evidence type="ECO:0000313" key="3">
    <source>
        <dbReference type="Proteomes" id="UP001292094"/>
    </source>
</evidence>
<feature type="region of interest" description="Disordered" evidence="1">
    <location>
        <begin position="43"/>
        <end position="78"/>
    </location>
</feature>
<name>A0AAE1PZU5_9EUCA</name>
<reference evidence="2" key="1">
    <citation type="submission" date="2023-11" db="EMBL/GenBank/DDBJ databases">
        <title>Genome assemblies of two species of porcelain crab, Petrolisthes cinctipes and Petrolisthes manimaculis (Anomura: Porcellanidae).</title>
        <authorList>
            <person name="Angst P."/>
        </authorList>
    </citation>
    <scope>NUCLEOTIDE SEQUENCE</scope>
    <source>
        <strain evidence="2">PB745_02</strain>
        <tissue evidence="2">Gill</tissue>
    </source>
</reference>
<dbReference type="Proteomes" id="UP001292094">
    <property type="component" value="Unassembled WGS sequence"/>
</dbReference>
<protein>
    <submittedName>
        <fullName evidence="2">Uncharacterized protein</fullName>
    </submittedName>
</protein>
<feature type="region of interest" description="Disordered" evidence="1">
    <location>
        <begin position="1"/>
        <end position="21"/>
    </location>
</feature>
<gene>
    <name evidence="2" type="ORF">Pmani_012954</name>
</gene>
<organism evidence="2 3">
    <name type="scientific">Petrolisthes manimaculis</name>
    <dbReference type="NCBI Taxonomy" id="1843537"/>
    <lineage>
        <taxon>Eukaryota</taxon>
        <taxon>Metazoa</taxon>
        <taxon>Ecdysozoa</taxon>
        <taxon>Arthropoda</taxon>
        <taxon>Crustacea</taxon>
        <taxon>Multicrustacea</taxon>
        <taxon>Malacostraca</taxon>
        <taxon>Eumalacostraca</taxon>
        <taxon>Eucarida</taxon>
        <taxon>Decapoda</taxon>
        <taxon>Pleocyemata</taxon>
        <taxon>Anomura</taxon>
        <taxon>Galatheoidea</taxon>
        <taxon>Porcellanidae</taxon>
        <taxon>Petrolisthes</taxon>
    </lineage>
</organism>
<evidence type="ECO:0000313" key="2">
    <source>
        <dbReference type="EMBL" id="KAK4315837.1"/>
    </source>
</evidence>
<comment type="caution">
    <text evidence="2">The sequence shown here is derived from an EMBL/GenBank/DDBJ whole genome shotgun (WGS) entry which is preliminary data.</text>
</comment>
<evidence type="ECO:0000256" key="1">
    <source>
        <dbReference type="SAM" id="MobiDB-lite"/>
    </source>
</evidence>
<dbReference type="AlphaFoldDB" id="A0AAE1PZU5"/>